<dbReference type="PANTHER" id="PTHR33620">
    <property type="entry name" value="UREASE ACCESSORY PROTEIN F"/>
    <property type="match status" value="1"/>
</dbReference>
<dbReference type="InterPro" id="IPR002639">
    <property type="entry name" value="UreF"/>
</dbReference>
<dbReference type="PANTHER" id="PTHR33620:SF1">
    <property type="entry name" value="UREASE ACCESSORY PROTEIN F"/>
    <property type="match status" value="1"/>
</dbReference>
<name>A0ABR0M5H8_9PEZI</name>
<dbReference type="Gene3D" id="1.10.4190.10">
    <property type="entry name" value="Urease accessory protein UreF"/>
    <property type="match status" value="1"/>
</dbReference>
<evidence type="ECO:0000313" key="5">
    <source>
        <dbReference type="EMBL" id="KAK5283272.1"/>
    </source>
</evidence>
<dbReference type="HAMAP" id="MF_01385">
    <property type="entry name" value="UreF"/>
    <property type="match status" value="1"/>
</dbReference>
<feature type="non-terminal residue" evidence="5">
    <location>
        <position position="1"/>
    </location>
</feature>
<keyword evidence="1" id="KW-0996">Nickel insertion</keyword>
<protein>
    <recommendedName>
        <fullName evidence="7">Urease accessory protein UreF</fullName>
    </recommendedName>
</protein>
<dbReference type="Pfam" id="PF01730">
    <property type="entry name" value="UreF"/>
    <property type="match status" value="1"/>
</dbReference>
<reference evidence="5 6" key="1">
    <citation type="submission" date="2023-08" db="EMBL/GenBank/DDBJ databases">
        <title>Black Yeasts Isolated from many extreme environments.</title>
        <authorList>
            <person name="Coleine C."/>
            <person name="Stajich J.E."/>
            <person name="Selbmann L."/>
        </authorList>
    </citation>
    <scope>NUCLEOTIDE SEQUENCE [LARGE SCALE GENOMIC DNA]</scope>
    <source>
        <strain evidence="5 6">CCFEE 536</strain>
    </source>
</reference>
<evidence type="ECO:0008006" key="7">
    <source>
        <dbReference type="Google" id="ProtNLM"/>
    </source>
</evidence>
<keyword evidence="6" id="KW-1185">Reference proteome</keyword>
<comment type="caution">
    <text evidence="5">The sequence shown here is derived from an EMBL/GenBank/DDBJ whole genome shotgun (WGS) entry which is preliminary data.</text>
</comment>
<gene>
    <name evidence="5" type="ORF">LTR16_005512</name>
</gene>
<evidence type="ECO:0000256" key="4">
    <source>
        <dbReference type="SAM" id="MobiDB-lite"/>
    </source>
</evidence>
<dbReference type="EMBL" id="JAVRRA010000897">
    <property type="protein sequence ID" value="KAK5283272.1"/>
    <property type="molecule type" value="Genomic_DNA"/>
</dbReference>
<evidence type="ECO:0000256" key="1">
    <source>
        <dbReference type="ARBA" id="ARBA00022988"/>
    </source>
</evidence>
<feature type="region of interest" description="Disordered" evidence="4">
    <location>
        <begin position="188"/>
        <end position="216"/>
    </location>
</feature>
<keyword evidence="2" id="KW-0143">Chaperone</keyword>
<sequence length="356" mass="37166">GHQRQQHASMTLDQHPQQALHDEIADLELRLRHARSLLTLPPAPLSAPPLLDLPTPTHSSLHALLLLADSALPLGSFAFSSGLESYIAHHKPPSCPPSTTSSSSTPVNAAAHQLAAFHTFLHLSLANLGSAALPYVLAAYRDPGSVGELDEEFDATVACAVARRASVSQGRALVGVWEKAFVGAVGGRVNGGGSDGVHDGDGDGDGDDSSTDTGAEVGRNEQDQHAAAASALSAFARLLKRPNPHTSSPAPSTTPHAHLPPLFGALARALALSAPDTAYVFLLSHAKALLSAGVRASVLGPYQAQAVLASGALQREIGAVRAREWHRRVADAGLRSPLADVWGGRHELLYSRIFNS</sequence>
<accession>A0ABR0M5H8</accession>
<proteinExistence type="inferred from homology"/>
<comment type="similarity">
    <text evidence="3">Belongs to the UreF family.</text>
</comment>
<evidence type="ECO:0000313" key="6">
    <source>
        <dbReference type="Proteomes" id="UP001357485"/>
    </source>
</evidence>
<dbReference type="InterPro" id="IPR038277">
    <property type="entry name" value="UreF_sf"/>
</dbReference>
<evidence type="ECO:0000256" key="3">
    <source>
        <dbReference type="ARBA" id="ARBA00046339"/>
    </source>
</evidence>
<evidence type="ECO:0000256" key="2">
    <source>
        <dbReference type="ARBA" id="ARBA00023186"/>
    </source>
</evidence>
<organism evidence="5 6">
    <name type="scientific">Cryomyces antarcticus</name>
    <dbReference type="NCBI Taxonomy" id="329879"/>
    <lineage>
        <taxon>Eukaryota</taxon>
        <taxon>Fungi</taxon>
        <taxon>Dikarya</taxon>
        <taxon>Ascomycota</taxon>
        <taxon>Pezizomycotina</taxon>
        <taxon>Dothideomycetes</taxon>
        <taxon>Dothideomycetes incertae sedis</taxon>
        <taxon>Cryomyces</taxon>
    </lineage>
</organism>
<dbReference type="Proteomes" id="UP001357485">
    <property type="component" value="Unassembled WGS sequence"/>
</dbReference>